<accession>A0A645II91</accession>
<comment type="caution">
    <text evidence="1">The sequence shown here is derived from an EMBL/GenBank/DDBJ whole genome shotgun (WGS) entry which is preliminary data.</text>
</comment>
<organism evidence="1">
    <name type="scientific">bioreactor metagenome</name>
    <dbReference type="NCBI Taxonomy" id="1076179"/>
    <lineage>
        <taxon>unclassified sequences</taxon>
        <taxon>metagenomes</taxon>
        <taxon>ecological metagenomes</taxon>
    </lineage>
</organism>
<proteinExistence type="predicted"/>
<dbReference type="AlphaFoldDB" id="A0A645II91"/>
<name>A0A645II91_9ZZZZ</name>
<evidence type="ECO:0000313" key="1">
    <source>
        <dbReference type="EMBL" id="MPN48024.1"/>
    </source>
</evidence>
<gene>
    <name evidence="1" type="ORF">SDC9_195628</name>
</gene>
<reference evidence="1" key="1">
    <citation type="submission" date="2019-08" db="EMBL/GenBank/DDBJ databases">
        <authorList>
            <person name="Kucharzyk K."/>
            <person name="Murdoch R.W."/>
            <person name="Higgins S."/>
            <person name="Loffler F."/>
        </authorList>
    </citation>
    <scope>NUCLEOTIDE SEQUENCE</scope>
</reference>
<sequence length="131" mass="14418">MSQFVSAQNDYEESVLNALPFPLELRTRFMAGQLRRLKRSGQEELLAEVDDSIRSVALGCGPVAYVHCILLLRKKVSTKIDFAALGLDREFDSILKALIEHVQAEQSSDHQATGAASLTPVPLAPDALQNR</sequence>
<dbReference type="EMBL" id="VSSQ01109978">
    <property type="protein sequence ID" value="MPN48024.1"/>
    <property type="molecule type" value="Genomic_DNA"/>
</dbReference>
<protein>
    <submittedName>
        <fullName evidence="1">Uncharacterized protein</fullName>
    </submittedName>
</protein>